<keyword evidence="1" id="KW-1133">Transmembrane helix</keyword>
<reference evidence="2 3" key="1">
    <citation type="submission" date="2021-06" db="EMBL/GenBank/DDBJ databases">
        <title>Actinomycetes sequencing.</title>
        <authorList>
            <person name="Shan Q."/>
        </authorList>
    </citation>
    <scope>NUCLEOTIDE SEQUENCE [LARGE SCALE GENOMIC DNA]</scope>
    <source>
        <strain evidence="2 3">NEAU-G5</strain>
    </source>
</reference>
<keyword evidence="2" id="KW-0067">ATP-binding</keyword>
<dbReference type="EMBL" id="JAHKNI010000019">
    <property type="protein sequence ID" value="MBU3067154.1"/>
    <property type="molecule type" value="Genomic_DNA"/>
</dbReference>
<comment type="caution">
    <text evidence="2">The sequence shown here is derived from an EMBL/GenBank/DDBJ whole genome shotgun (WGS) entry which is preliminary data.</text>
</comment>
<accession>A0ABS6BD81</accession>
<keyword evidence="2" id="KW-0547">Nucleotide-binding</keyword>
<dbReference type="SUPFAM" id="SSF55874">
    <property type="entry name" value="ATPase domain of HSP90 chaperone/DNA topoisomerase II/histidine kinase"/>
    <property type="match status" value="1"/>
</dbReference>
<feature type="transmembrane region" description="Helical" evidence="1">
    <location>
        <begin position="103"/>
        <end position="124"/>
    </location>
</feature>
<dbReference type="RefSeq" id="WP_215923241.1">
    <property type="nucleotide sequence ID" value="NZ_JAHKNI010000019.1"/>
</dbReference>
<evidence type="ECO:0000256" key="1">
    <source>
        <dbReference type="SAM" id="Phobius"/>
    </source>
</evidence>
<evidence type="ECO:0000313" key="3">
    <source>
        <dbReference type="Proteomes" id="UP000733379"/>
    </source>
</evidence>
<proteinExistence type="predicted"/>
<evidence type="ECO:0000313" key="2">
    <source>
        <dbReference type="EMBL" id="MBU3067154.1"/>
    </source>
</evidence>
<dbReference type="Gene3D" id="3.30.565.10">
    <property type="entry name" value="Histidine kinase-like ATPase, C-terminal domain"/>
    <property type="match status" value="1"/>
</dbReference>
<feature type="transmembrane region" description="Helical" evidence="1">
    <location>
        <begin position="74"/>
        <end position="97"/>
    </location>
</feature>
<sequence length="454" mass="47556">MTAAGALKSRRAHTRPQVPAGLGWWGRVAAAQPVSWSATDGIVRRVGLSIGLGGVIMGLVDLPEIVEQGRGAPGGWTPIAVVLTFGFFPVLAGMSVWSRPTTVRAVAGLAAVSYLEALAITLFALHPHTLDASSVWLYRMLPLGVLVAALAWPLPVAIGYLLIGATAVVCTDIFLAQPITTLLAANDFVRALGLSTLFLWCMTCARRAGARVDRESAIAGRRAAAAAATTARDHERARFAALIHDAVLSTLLDASRGNETCTAADAPDAQAFTTAQRGVDSTGSVPVNSVVRRQARATLTQLDEIRLDAPGPEVLDARSAVIYLRSAVHEINPGIRFATRTWPGYDDMRMPVAVAGTLAAALGEAVRNSLRHAAGEGRPVCRTVTCTISAGSIRLVFADDGAGFDVRQVPADRLGIAVSILGRMRQLPGGAGFVESRPGEGATVTLVWGGDDLP</sequence>
<keyword evidence="1" id="KW-0472">Membrane</keyword>
<feature type="transmembrane region" description="Helical" evidence="1">
    <location>
        <begin position="42"/>
        <end position="62"/>
    </location>
</feature>
<name>A0ABS6BD81_9NOCA</name>
<gene>
    <name evidence="2" type="ORF">KO481_37245</name>
</gene>
<dbReference type="CDD" id="cd16936">
    <property type="entry name" value="HATPase_RsbW-like"/>
    <property type="match status" value="1"/>
</dbReference>
<protein>
    <submittedName>
        <fullName evidence="2">ATP-binding protein</fullName>
    </submittedName>
</protein>
<organism evidence="2 3">
    <name type="scientific">Nocardia albiluteola</name>
    <dbReference type="NCBI Taxonomy" id="2842303"/>
    <lineage>
        <taxon>Bacteria</taxon>
        <taxon>Bacillati</taxon>
        <taxon>Actinomycetota</taxon>
        <taxon>Actinomycetes</taxon>
        <taxon>Mycobacteriales</taxon>
        <taxon>Nocardiaceae</taxon>
        <taxon>Nocardia</taxon>
    </lineage>
</organism>
<feature type="transmembrane region" description="Helical" evidence="1">
    <location>
        <begin position="136"/>
        <end position="152"/>
    </location>
</feature>
<dbReference type="GO" id="GO:0005524">
    <property type="term" value="F:ATP binding"/>
    <property type="evidence" value="ECO:0007669"/>
    <property type="project" value="UniProtKB-KW"/>
</dbReference>
<dbReference type="Proteomes" id="UP000733379">
    <property type="component" value="Unassembled WGS sequence"/>
</dbReference>
<dbReference type="InterPro" id="IPR036890">
    <property type="entry name" value="HATPase_C_sf"/>
</dbReference>
<keyword evidence="3" id="KW-1185">Reference proteome</keyword>
<keyword evidence="1" id="KW-0812">Transmembrane</keyword>